<proteinExistence type="predicted"/>
<sequence length="131" mass="14274">MSYDLHRRFGAAVSKSVNSVAARLFLSLAGSEDSEGGAAATSREVEFPQTTKELKQLLQSPSQMVISLPHLHQEPLQSSADPSEESLGIVMLMQTAWTQSHSYKGRETSHPLHSGLTTDPPSRPLSCWCIP</sequence>
<reference evidence="1 2" key="1">
    <citation type="submission" date="2021-02" db="EMBL/GenBank/DDBJ databases">
        <title>Variation within the Batrachochytrium salamandrivorans European outbreak.</title>
        <authorList>
            <person name="Kelly M."/>
            <person name="Pasmans F."/>
            <person name="Shea T.P."/>
            <person name="Munoz J.F."/>
            <person name="Carranza S."/>
            <person name="Cuomo C.A."/>
            <person name="Martel A."/>
        </authorList>
    </citation>
    <scope>NUCLEOTIDE SEQUENCE [LARGE SCALE GENOMIC DNA]</scope>
    <source>
        <strain evidence="1 2">AMFP18/2</strain>
    </source>
</reference>
<protein>
    <submittedName>
        <fullName evidence="1">Uncharacterized protein</fullName>
    </submittedName>
</protein>
<accession>A0ABQ8EUS6</accession>
<comment type="caution">
    <text evidence="1">The sequence shown here is derived from an EMBL/GenBank/DDBJ whole genome shotgun (WGS) entry which is preliminary data.</text>
</comment>
<dbReference type="Proteomes" id="UP001648503">
    <property type="component" value="Unassembled WGS sequence"/>
</dbReference>
<evidence type="ECO:0000313" key="1">
    <source>
        <dbReference type="EMBL" id="KAH6586702.1"/>
    </source>
</evidence>
<name>A0ABQ8EUS6_9FUNG</name>
<dbReference type="EMBL" id="JAFCIX010000571">
    <property type="protein sequence ID" value="KAH6586702.1"/>
    <property type="molecule type" value="Genomic_DNA"/>
</dbReference>
<organism evidence="1 2">
    <name type="scientific">Batrachochytrium salamandrivorans</name>
    <dbReference type="NCBI Taxonomy" id="1357716"/>
    <lineage>
        <taxon>Eukaryota</taxon>
        <taxon>Fungi</taxon>
        <taxon>Fungi incertae sedis</taxon>
        <taxon>Chytridiomycota</taxon>
        <taxon>Chytridiomycota incertae sedis</taxon>
        <taxon>Chytridiomycetes</taxon>
        <taxon>Rhizophydiales</taxon>
        <taxon>Rhizophydiales incertae sedis</taxon>
        <taxon>Batrachochytrium</taxon>
    </lineage>
</organism>
<evidence type="ECO:0000313" key="2">
    <source>
        <dbReference type="Proteomes" id="UP001648503"/>
    </source>
</evidence>
<keyword evidence="2" id="KW-1185">Reference proteome</keyword>
<gene>
    <name evidence="1" type="ORF">BASA50_000299</name>
</gene>